<comment type="caution">
    <text evidence="6">Lacks conserved residue(s) required for the propagation of feature annotation.</text>
</comment>
<comment type="catalytic activity">
    <reaction evidence="6">
        <text>2 reduced [2Fe-2S]-[ferredoxin] + NADP(+) + H(+) = 2 oxidized [2Fe-2S]-[ferredoxin] + NADPH</text>
        <dbReference type="Rhea" id="RHEA:20125"/>
        <dbReference type="Rhea" id="RHEA-COMP:10000"/>
        <dbReference type="Rhea" id="RHEA-COMP:10001"/>
        <dbReference type="ChEBI" id="CHEBI:15378"/>
        <dbReference type="ChEBI" id="CHEBI:33737"/>
        <dbReference type="ChEBI" id="CHEBI:33738"/>
        <dbReference type="ChEBI" id="CHEBI:57783"/>
        <dbReference type="ChEBI" id="CHEBI:58349"/>
        <dbReference type="EC" id="1.18.1.2"/>
    </reaction>
</comment>
<feature type="binding site" evidence="6">
    <location>
        <position position="329"/>
    </location>
    <ligand>
        <name>FAD</name>
        <dbReference type="ChEBI" id="CHEBI:57692"/>
    </ligand>
</feature>
<evidence type="ECO:0000256" key="5">
    <source>
        <dbReference type="ARBA" id="ARBA00023002"/>
    </source>
</evidence>
<feature type="binding site" evidence="6">
    <location>
        <position position="92"/>
    </location>
    <ligand>
        <name>FAD</name>
        <dbReference type="ChEBI" id="CHEBI:57692"/>
    </ligand>
</feature>
<evidence type="ECO:0000256" key="2">
    <source>
        <dbReference type="ARBA" id="ARBA00022630"/>
    </source>
</evidence>
<evidence type="ECO:0000313" key="8">
    <source>
        <dbReference type="EMBL" id="KRM52444.1"/>
    </source>
</evidence>
<name>A0A0R1ZP74_9LACO</name>
<dbReference type="STRING" id="1423820.FC64_GL000552"/>
<reference evidence="8 9" key="1">
    <citation type="journal article" date="2015" name="Genome Announc.">
        <title>Expanding the biotechnology potential of lactobacilli through comparative genomics of 213 strains and associated genera.</title>
        <authorList>
            <person name="Sun Z."/>
            <person name="Harris H.M."/>
            <person name="McCann A."/>
            <person name="Guo C."/>
            <person name="Argimon S."/>
            <person name="Zhang W."/>
            <person name="Yang X."/>
            <person name="Jeffery I.B."/>
            <person name="Cooney J.C."/>
            <person name="Kagawa T.F."/>
            <person name="Liu W."/>
            <person name="Song Y."/>
            <person name="Salvetti E."/>
            <person name="Wrobel A."/>
            <person name="Rasinkangas P."/>
            <person name="Parkhill J."/>
            <person name="Rea M.C."/>
            <person name="O'Sullivan O."/>
            <person name="Ritari J."/>
            <person name="Douillard F.P."/>
            <person name="Paul Ross R."/>
            <person name="Yang R."/>
            <person name="Briner A.E."/>
            <person name="Felis G.E."/>
            <person name="de Vos W.M."/>
            <person name="Barrangou R."/>
            <person name="Klaenhammer T.R."/>
            <person name="Caufield P.W."/>
            <person name="Cui Y."/>
            <person name="Zhang H."/>
            <person name="O'Toole P.W."/>
        </authorList>
    </citation>
    <scope>NUCLEOTIDE SEQUENCE [LARGE SCALE GENOMIC DNA]</scope>
    <source>
        <strain evidence="8 9">DSM 20653</strain>
    </source>
</reference>
<evidence type="ECO:0000256" key="4">
    <source>
        <dbReference type="ARBA" id="ARBA00022857"/>
    </source>
</evidence>
<sequence>MVRILENKIYDITIVGAGPVGLFTATYALMRQAKTQVIESLSEVGGQVTALFPAKQIYDVPGYFKISGTDLISNLKEQTDFFKPEIHLNETVERFEKDDDGIFHIQTNQRTTLSRSIILATGVGAFEPRKLRVENAADFENKSLFYSVPDILMFKDKNVIIAGGGDSAADWTIELSKVAKKVTLVHRRDQFRALESSINKIKDLANVEILTPYMIDGLEHQNGQTQIRLKRSRTKDEYQTLLADALIVNYGFKTDSSVQKKWNLETIHNQIKVDSTQQTSIKGVYAIGDNAYQEGCVDLIACGFGQAPIAINHALETIYPEKRQPTHSTQLMKNFNIE</sequence>
<dbReference type="HAMAP" id="MF_01685">
    <property type="entry name" value="FENR2"/>
    <property type="match status" value="1"/>
</dbReference>
<dbReference type="InterPro" id="IPR022890">
    <property type="entry name" value="Fd--NADP_Rdtase_type_2"/>
</dbReference>
<dbReference type="Proteomes" id="UP000051291">
    <property type="component" value="Unassembled WGS sequence"/>
</dbReference>
<evidence type="ECO:0000313" key="9">
    <source>
        <dbReference type="Proteomes" id="UP000051291"/>
    </source>
</evidence>
<dbReference type="InterPro" id="IPR023753">
    <property type="entry name" value="FAD/NAD-binding_dom"/>
</dbReference>
<dbReference type="PATRIC" id="fig|1423820.4.peg.557"/>
<dbReference type="PANTHER" id="PTHR48105">
    <property type="entry name" value="THIOREDOXIN REDUCTASE 1-RELATED-RELATED"/>
    <property type="match status" value="1"/>
</dbReference>
<dbReference type="EMBL" id="AYYZ01000023">
    <property type="protein sequence ID" value="KRM52444.1"/>
    <property type="molecule type" value="Genomic_DNA"/>
</dbReference>
<dbReference type="InterPro" id="IPR036188">
    <property type="entry name" value="FAD/NAD-bd_sf"/>
</dbReference>
<dbReference type="Gene3D" id="3.50.50.60">
    <property type="entry name" value="FAD/NAD(P)-binding domain"/>
    <property type="match status" value="2"/>
</dbReference>
<keyword evidence="4 6" id="KW-0521">NADP</keyword>
<evidence type="ECO:0000256" key="3">
    <source>
        <dbReference type="ARBA" id="ARBA00022827"/>
    </source>
</evidence>
<comment type="subunit">
    <text evidence="1 6">Homodimer.</text>
</comment>
<dbReference type="SUPFAM" id="SSF51905">
    <property type="entry name" value="FAD/NAD(P)-binding domain"/>
    <property type="match status" value="1"/>
</dbReference>
<dbReference type="GO" id="GO:0004324">
    <property type="term" value="F:ferredoxin-NADP+ reductase activity"/>
    <property type="evidence" value="ECO:0007669"/>
    <property type="project" value="UniProtKB-UniRule"/>
</dbReference>
<feature type="binding site" evidence="6">
    <location>
        <position position="52"/>
    </location>
    <ligand>
        <name>FAD</name>
        <dbReference type="ChEBI" id="CHEBI:57692"/>
    </ligand>
</feature>
<feature type="binding site" evidence="6">
    <location>
        <position position="39"/>
    </location>
    <ligand>
        <name>FAD</name>
        <dbReference type="ChEBI" id="CHEBI:57692"/>
    </ligand>
</feature>
<feature type="binding site" evidence="6">
    <location>
        <position position="47"/>
    </location>
    <ligand>
        <name>FAD</name>
        <dbReference type="ChEBI" id="CHEBI:57692"/>
    </ligand>
</feature>
<evidence type="ECO:0000256" key="1">
    <source>
        <dbReference type="ARBA" id="ARBA00011738"/>
    </source>
</evidence>
<keyword evidence="9" id="KW-1185">Reference proteome</keyword>
<dbReference type="Pfam" id="PF07992">
    <property type="entry name" value="Pyr_redox_2"/>
    <property type="match status" value="1"/>
</dbReference>
<dbReference type="GO" id="GO:0050660">
    <property type="term" value="F:flavin adenine dinucleotide binding"/>
    <property type="evidence" value="ECO:0007669"/>
    <property type="project" value="UniProtKB-UniRule"/>
</dbReference>
<keyword evidence="2 6" id="KW-0285">Flavoprotein</keyword>
<dbReference type="PRINTS" id="PR00368">
    <property type="entry name" value="FADPNR"/>
</dbReference>
<comment type="cofactor">
    <cofactor evidence="6">
        <name>FAD</name>
        <dbReference type="ChEBI" id="CHEBI:57692"/>
    </cofactor>
    <text evidence="6">Binds 1 FAD per subunit.</text>
</comment>
<feature type="domain" description="FAD/NAD(P)-binding" evidence="7">
    <location>
        <begin position="10"/>
        <end position="313"/>
    </location>
</feature>
<keyword evidence="3 6" id="KW-0274">FAD</keyword>
<protein>
    <recommendedName>
        <fullName evidence="6">Ferredoxin--NADP reductase</fullName>
        <shortName evidence="6">FNR</shortName>
        <shortName evidence="6">Fd-NADP(+) reductase</shortName>
        <ecNumber evidence="6">1.18.1.2</ecNumber>
    </recommendedName>
</protein>
<comment type="caution">
    <text evidence="8">The sequence shown here is derived from an EMBL/GenBank/DDBJ whole genome shotgun (WGS) entry which is preliminary data.</text>
</comment>
<dbReference type="AlphaFoldDB" id="A0A0R1ZP74"/>
<dbReference type="InterPro" id="IPR050097">
    <property type="entry name" value="Ferredoxin-NADP_redctase_2"/>
</dbReference>
<feature type="binding site" evidence="6">
    <location>
        <position position="126"/>
    </location>
    <ligand>
        <name>FAD</name>
        <dbReference type="ChEBI" id="CHEBI:57692"/>
    </ligand>
</feature>
<proteinExistence type="inferred from homology"/>
<evidence type="ECO:0000256" key="6">
    <source>
        <dbReference type="HAMAP-Rule" id="MF_01685"/>
    </source>
</evidence>
<dbReference type="EC" id="1.18.1.2" evidence="6"/>
<accession>A0A0R1ZP74</accession>
<comment type="similarity">
    <text evidence="6">Belongs to the ferredoxin--NADP reductase type 2 family.</text>
</comment>
<dbReference type="PRINTS" id="PR00469">
    <property type="entry name" value="PNDRDTASEII"/>
</dbReference>
<feature type="binding site" evidence="6">
    <location>
        <position position="289"/>
    </location>
    <ligand>
        <name>FAD</name>
        <dbReference type="ChEBI" id="CHEBI:57692"/>
    </ligand>
</feature>
<evidence type="ECO:0000259" key="7">
    <source>
        <dbReference type="Pfam" id="PF07992"/>
    </source>
</evidence>
<gene>
    <name evidence="8" type="ORF">FC64_GL000552</name>
</gene>
<keyword evidence="5 6" id="KW-0560">Oxidoreductase</keyword>
<organism evidence="8 9">
    <name type="scientific">Ligilactobacillus araffinosus DSM 20653</name>
    <dbReference type="NCBI Taxonomy" id="1423820"/>
    <lineage>
        <taxon>Bacteria</taxon>
        <taxon>Bacillati</taxon>
        <taxon>Bacillota</taxon>
        <taxon>Bacilli</taxon>
        <taxon>Lactobacillales</taxon>
        <taxon>Lactobacillaceae</taxon>
        <taxon>Ligilactobacillus</taxon>
    </lineage>
</organism>
<dbReference type="GO" id="GO:0050661">
    <property type="term" value="F:NADP binding"/>
    <property type="evidence" value="ECO:0007669"/>
    <property type="project" value="UniProtKB-UniRule"/>
</dbReference>